<gene>
    <name evidence="2" type="ORF">PXEA_LOCUS23097</name>
</gene>
<sequence>MATFGRGTRLSSRPIAGRRSATPRSRRRVGEAGRHGVGEDATRLFGQTVGLLSLRRRRVRISSLRQSSRPFSSLHFCPHRPRPSSPHCFPFLPPRPPFAVSFSHLNRVAGTHLSELLCPSVRLLSPTPRLHQVTGQQSGKRRPTVVQSLRIPFWYLSPPTPSRAQLLSSPKSDTLSRGLQKRNPISSSSSLNQIGQYKQLGF</sequence>
<proteinExistence type="predicted"/>
<evidence type="ECO:0000313" key="3">
    <source>
        <dbReference type="Proteomes" id="UP000784294"/>
    </source>
</evidence>
<dbReference type="EMBL" id="CAAALY010105017">
    <property type="protein sequence ID" value="VEL29657.1"/>
    <property type="molecule type" value="Genomic_DNA"/>
</dbReference>
<comment type="caution">
    <text evidence="2">The sequence shown here is derived from an EMBL/GenBank/DDBJ whole genome shotgun (WGS) entry which is preliminary data.</text>
</comment>
<keyword evidence="3" id="KW-1185">Reference proteome</keyword>
<reference evidence="2" key="1">
    <citation type="submission" date="2018-11" db="EMBL/GenBank/DDBJ databases">
        <authorList>
            <consortium name="Pathogen Informatics"/>
        </authorList>
    </citation>
    <scope>NUCLEOTIDE SEQUENCE</scope>
</reference>
<dbReference type="AlphaFoldDB" id="A0A3S5FF57"/>
<protein>
    <submittedName>
        <fullName evidence="2">Uncharacterized protein</fullName>
    </submittedName>
</protein>
<feature type="region of interest" description="Disordered" evidence="1">
    <location>
        <begin position="162"/>
        <end position="190"/>
    </location>
</feature>
<name>A0A3S5FF57_9PLAT</name>
<evidence type="ECO:0000313" key="2">
    <source>
        <dbReference type="EMBL" id="VEL29657.1"/>
    </source>
</evidence>
<accession>A0A3S5FF57</accession>
<feature type="region of interest" description="Disordered" evidence="1">
    <location>
        <begin position="1"/>
        <end position="35"/>
    </location>
</feature>
<dbReference type="Proteomes" id="UP000784294">
    <property type="component" value="Unassembled WGS sequence"/>
</dbReference>
<organism evidence="2 3">
    <name type="scientific">Protopolystoma xenopodis</name>
    <dbReference type="NCBI Taxonomy" id="117903"/>
    <lineage>
        <taxon>Eukaryota</taxon>
        <taxon>Metazoa</taxon>
        <taxon>Spiralia</taxon>
        <taxon>Lophotrochozoa</taxon>
        <taxon>Platyhelminthes</taxon>
        <taxon>Monogenea</taxon>
        <taxon>Polyopisthocotylea</taxon>
        <taxon>Polystomatidea</taxon>
        <taxon>Polystomatidae</taxon>
        <taxon>Protopolystoma</taxon>
    </lineage>
</organism>
<evidence type="ECO:0000256" key="1">
    <source>
        <dbReference type="SAM" id="MobiDB-lite"/>
    </source>
</evidence>